<evidence type="ECO:0000256" key="1">
    <source>
        <dbReference type="ARBA" id="ARBA00023015"/>
    </source>
</evidence>
<keyword evidence="2" id="KW-0238">DNA-binding</keyword>
<dbReference type="PROSITE" id="PS01124">
    <property type="entry name" value="HTH_ARAC_FAMILY_2"/>
    <property type="match status" value="1"/>
</dbReference>
<gene>
    <name evidence="5" type="ORF">UU9_05689</name>
</gene>
<dbReference type="PROSITE" id="PS00041">
    <property type="entry name" value="HTH_ARAC_FAMILY_1"/>
    <property type="match status" value="1"/>
</dbReference>
<dbReference type="EMBL" id="AJXU01000028">
    <property type="protein sequence ID" value="EIL90272.1"/>
    <property type="molecule type" value="Genomic_DNA"/>
</dbReference>
<name>I4VST1_9GAMM</name>
<dbReference type="PANTHER" id="PTHR46796:SF14">
    <property type="entry name" value="TRANSCRIPTIONAL REGULATORY PROTEIN"/>
    <property type="match status" value="1"/>
</dbReference>
<dbReference type="SMART" id="SM00342">
    <property type="entry name" value="HTH_ARAC"/>
    <property type="match status" value="1"/>
</dbReference>
<evidence type="ECO:0000256" key="3">
    <source>
        <dbReference type="ARBA" id="ARBA00023163"/>
    </source>
</evidence>
<keyword evidence="1" id="KW-0805">Transcription regulation</keyword>
<evidence type="ECO:0000259" key="4">
    <source>
        <dbReference type="PROSITE" id="PS01124"/>
    </source>
</evidence>
<keyword evidence="3" id="KW-0804">Transcription</keyword>
<dbReference type="SUPFAM" id="SSF46689">
    <property type="entry name" value="Homeodomain-like"/>
    <property type="match status" value="2"/>
</dbReference>
<dbReference type="InterPro" id="IPR018060">
    <property type="entry name" value="HTH_AraC"/>
</dbReference>
<dbReference type="GO" id="GO:0043565">
    <property type="term" value="F:sequence-specific DNA binding"/>
    <property type="evidence" value="ECO:0007669"/>
    <property type="project" value="InterPro"/>
</dbReference>
<evidence type="ECO:0000256" key="2">
    <source>
        <dbReference type="ARBA" id="ARBA00023125"/>
    </source>
</evidence>
<feature type="domain" description="HTH araC/xylS-type" evidence="4">
    <location>
        <begin position="201"/>
        <end position="299"/>
    </location>
</feature>
<protein>
    <submittedName>
        <fullName evidence="5">AraC family transcriptional regulator</fullName>
    </submittedName>
</protein>
<dbReference type="AlphaFoldDB" id="I4VST1"/>
<dbReference type="PATRIC" id="fig|1163408.3.peg.1170"/>
<proteinExistence type="predicted"/>
<dbReference type="InterPro" id="IPR009057">
    <property type="entry name" value="Homeodomain-like_sf"/>
</dbReference>
<evidence type="ECO:0000313" key="6">
    <source>
        <dbReference type="Proteomes" id="UP000004210"/>
    </source>
</evidence>
<evidence type="ECO:0000313" key="5">
    <source>
        <dbReference type="EMBL" id="EIL90272.1"/>
    </source>
</evidence>
<dbReference type="InterPro" id="IPR050204">
    <property type="entry name" value="AraC_XylS_family_regulators"/>
</dbReference>
<keyword evidence="6" id="KW-1185">Reference proteome</keyword>
<dbReference type="OrthoDB" id="9809338at2"/>
<dbReference type="STRING" id="1163408.UU9_05689"/>
<dbReference type="PANTHER" id="PTHR46796">
    <property type="entry name" value="HTH-TYPE TRANSCRIPTIONAL ACTIVATOR RHAS-RELATED"/>
    <property type="match status" value="1"/>
</dbReference>
<dbReference type="GO" id="GO:0003700">
    <property type="term" value="F:DNA-binding transcription factor activity"/>
    <property type="evidence" value="ECO:0007669"/>
    <property type="project" value="InterPro"/>
</dbReference>
<sequence>MLQGIFGERLGRSFDLGDPPTVLSSTSGGQALAATEIRFDPSDEGFRAPLGNDDGYLVGLQFRALRRHELWLDGAPVPVQPFERGCSCIYDLKRDPVAWLGEPVHSLNFYVPCKALAELADELGQPICNELRQEPGRFVDDTVIDCLGQCLLPALHGTQRGNQLFVDHVLLAMRHHLASSYGGMRTGSQAIQGGLAAWQQRKAKEMMRANLVDGIALEELAHACRLSTSAFVRAFRKSVGMPPHQWLLQRRIDRAMELMRDRSLQLADVALSSGFADQSHFTRSFGRRVGRSPGAWRRDCAA</sequence>
<organism evidence="5 6">
    <name type="scientific">Rhodanobacter fulvus Jip2</name>
    <dbReference type="NCBI Taxonomy" id="1163408"/>
    <lineage>
        <taxon>Bacteria</taxon>
        <taxon>Pseudomonadati</taxon>
        <taxon>Pseudomonadota</taxon>
        <taxon>Gammaproteobacteria</taxon>
        <taxon>Lysobacterales</taxon>
        <taxon>Rhodanobacteraceae</taxon>
        <taxon>Rhodanobacter</taxon>
    </lineage>
</organism>
<dbReference type="RefSeq" id="WP_007080778.1">
    <property type="nucleotide sequence ID" value="NZ_AJXU01000028.1"/>
</dbReference>
<dbReference type="Pfam" id="PF12833">
    <property type="entry name" value="HTH_18"/>
    <property type="match status" value="1"/>
</dbReference>
<dbReference type="eggNOG" id="COG2207">
    <property type="taxonomic scope" value="Bacteria"/>
</dbReference>
<dbReference type="InterPro" id="IPR018062">
    <property type="entry name" value="HTH_AraC-typ_CS"/>
</dbReference>
<reference evidence="5 6" key="1">
    <citation type="journal article" date="2012" name="J. Bacteriol.">
        <title>Genome sequences for six rhodanobacter strains, isolated from soils and the terrestrial subsurface, with variable denitrification capabilities.</title>
        <authorList>
            <person name="Kostka J.E."/>
            <person name="Green S.J."/>
            <person name="Rishishwar L."/>
            <person name="Prakash O."/>
            <person name="Katz L.S."/>
            <person name="Marino-Ramirez L."/>
            <person name="Jordan I.K."/>
            <person name="Munk C."/>
            <person name="Ivanova N."/>
            <person name="Mikhailova N."/>
            <person name="Watson D.B."/>
            <person name="Brown S.D."/>
            <person name="Palumbo A.V."/>
            <person name="Brooks S.C."/>
        </authorList>
    </citation>
    <scope>NUCLEOTIDE SEQUENCE [LARGE SCALE GENOMIC DNA]</scope>
    <source>
        <strain evidence="6">Jip2T</strain>
    </source>
</reference>
<dbReference type="Gene3D" id="1.10.10.60">
    <property type="entry name" value="Homeodomain-like"/>
    <property type="match status" value="2"/>
</dbReference>
<comment type="caution">
    <text evidence="5">The sequence shown here is derived from an EMBL/GenBank/DDBJ whole genome shotgun (WGS) entry which is preliminary data.</text>
</comment>
<accession>I4VST1</accession>
<dbReference type="Proteomes" id="UP000004210">
    <property type="component" value="Unassembled WGS sequence"/>
</dbReference>